<protein>
    <submittedName>
        <fullName evidence="6">(diamondback moth) hypothetical protein</fullName>
    </submittedName>
</protein>
<dbReference type="GO" id="GO:0004364">
    <property type="term" value="F:glutathione transferase activity"/>
    <property type="evidence" value="ECO:0007669"/>
    <property type="project" value="TreeGrafter"/>
</dbReference>
<dbReference type="InterPro" id="IPR040075">
    <property type="entry name" value="GST_N_Theta"/>
</dbReference>
<dbReference type="PANTHER" id="PTHR43917">
    <property type="match status" value="1"/>
</dbReference>
<evidence type="ECO:0000313" key="6">
    <source>
        <dbReference type="EMBL" id="CAG9102989.1"/>
    </source>
</evidence>
<sequence>MSLKLYYDLMSQPSRAVYILLKKSNINFEPKYVDLRKGVHYTDEYSNNINRFKKVPVIDHNGFILTESVAIIRYLGRENLLPEALFPRADKVLNTRLDEFLEWQHLGLRAPLAMYFRVVMFSPDSEKIPSYQKRMETALDEFSTLWLGRGNQYILGDTVTVADLLAACEVEQPRMTGYDCTSNYPVIREWMDRVRTYFNPHYAEASAIVEKIAAKRVPMKKPTAKL</sequence>
<evidence type="ECO:0000313" key="7">
    <source>
        <dbReference type="Proteomes" id="UP000653454"/>
    </source>
</evidence>
<dbReference type="InterPro" id="IPR036249">
    <property type="entry name" value="Thioredoxin-like_sf"/>
</dbReference>
<comment type="caution">
    <text evidence="6">The sequence shown here is derived from an EMBL/GenBank/DDBJ whole genome shotgun (WGS) entry which is preliminary data.</text>
</comment>
<keyword evidence="7" id="KW-1185">Reference proteome</keyword>
<dbReference type="SUPFAM" id="SSF52833">
    <property type="entry name" value="Thioredoxin-like"/>
    <property type="match status" value="1"/>
</dbReference>
<proteinExistence type="inferred from homology"/>
<dbReference type="Proteomes" id="UP000653454">
    <property type="component" value="Unassembled WGS sequence"/>
</dbReference>
<dbReference type="Pfam" id="PF00043">
    <property type="entry name" value="GST_C"/>
    <property type="match status" value="1"/>
</dbReference>
<evidence type="ECO:0000256" key="3">
    <source>
        <dbReference type="RuleBase" id="RU003494"/>
    </source>
</evidence>
<dbReference type="InterPro" id="IPR051369">
    <property type="entry name" value="GST_Theta"/>
</dbReference>
<evidence type="ECO:0000256" key="2">
    <source>
        <dbReference type="ARBA" id="ARBA00022490"/>
    </source>
</evidence>
<dbReference type="Pfam" id="PF02798">
    <property type="entry name" value="GST_N"/>
    <property type="match status" value="1"/>
</dbReference>
<organism evidence="6 7">
    <name type="scientific">Plutella xylostella</name>
    <name type="common">Diamondback moth</name>
    <name type="synonym">Plutella maculipennis</name>
    <dbReference type="NCBI Taxonomy" id="51655"/>
    <lineage>
        <taxon>Eukaryota</taxon>
        <taxon>Metazoa</taxon>
        <taxon>Ecdysozoa</taxon>
        <taxon>Arthropoda</taxon>
        <taxon>Hexapoda</taxon>
        <taxon>Insecta</taxon>
        <taxon>Pterygota</taxon>
        <taxon>Neoptera</taxon>
        <taxon>Endopterygota</taxon>
        <taxon>Lepidoptera</taxon>
        <taxon>Glossata</taxon>
        <taxon>Ditrysia</taxon>
        <taxon>Yponomeutoidea</taxon>
        <taxon>Plutellidae</taxon>
        <taxon>Plutella</taxon>
    </lineage>
</organism>
<feature type="domain" description="GST N-terminal" evidence="4">
    <location>
        <begin position="1"/>
        <end position="83"/>
    </location>
</feature>
<dbReference type="PANTHER" id="PTHR43917:SF8">
    <property type="entry name" value="GH16740P-RELATED"/>
    <property type="match status" value="1"/>
</dbReference>
<dbReference type="FunFam" id="3.40.30.10:FF:000176">
    <property type="entry name" value="Glutathione S-transferase theta-1"/>
    <property type="match status" value="1"/>
</dbReference>
<name>A0A8S4DPQ0_PLUXY</name>
<dbReference type="CDD" id="cd03050">
    <property type="entry name" value="GST_N_Theta"/>
    <property type="match status" value="1"/>
</dbReference>
<gene>
    <name evidence="6" type="ORF">PLXY2_LOCUS2820</name>
</gene>
<evidence type="ECO:0000256" key="1">
    <source>
        <dbReference type="ARBA" id="ARBA00004496"/>
    </source>
</evidence>
<dbReference type="InterPro" id="IPR004045">
    <property type="entry name" value="Glutathione_S-Trfase_N"/>
</dbReference>
<dbReference type="SUPFAM" id="SSF47616">
    <property type="entry name" value="GST C-terminal domain-like"/>
    <property type="match status" value="1"/>
</dbReference>
<keyword evidence="2" id="KW-0963">Cytoplasm</keyword>
<dbReference type="SFLD" id="SFLDG00358">
    <property type="entry name" value="Main_(cytGST)"/>
    <property type="match status" value="1"/>
</dbReference>
<feature type="domain" description="GST C-terminal" evidence="5">
    <location>
        <begin position="90"/>
        <end position="219"/>
    </location>
</feature>
<dbReference type="InterPro" id="IPR010987">
    <property type="entry name" value="Glutathione-S-Trfase_C-like"/>
</dbReference>
<accession>A0A8S4DPQ0</accession>
<dbReference type="InterPro" id="IPR040079">
    <property type="entry name" value="Glutathione_S-Trfase"/>
</dbReference>
<dbReference type="SFLD" id="SFLDS00019">
    <property type="entry name" value="Glutathione_Transferase_(cytos"/>
    <property type="match status" value="1"/>
</dbReference>
<dbReference type="InterPro" id="IPR036282">
    <property type="entry name" value="Glutathione-S-Trfase_C_sf"/>
</dbReference>
<dbReference type="GO" id="GO:0005737">
    <property type="term" value="C:cytoplasm"/>
    <property type="evidence" value="ECO:0007669"/>
    <property type="project" value="UniProtKB-SubCell"/>
</dbReference>
<dbReference type="AlphaFoldDB" id="A0A8S4DPQ0"/>
<reference evidence="6" key="1">
    <citation type="submission" date="2020-11" db="EMBL/GenBank/DDBJ databases">
        <authorList>
            <person name="Whiteford S."/>
        </authorList>
    </citation>
    <scope>NUCLEOTIDE SEQUENCE</scope>
</reference>
<dbReference type="Gene3D" id="1.20.1050.10">
    <property type="match status" value="1"/>
</dbReference>
<dbReference type="EMBL" id="CAJHNJ030000007">
    <property type="protein sequence ID" value="CAG9102989.1"/>
    <property type="molecule type" value="Genomic_DNA"/>
</dbReference>
<dbReference type="InterPro" id="IPR004046">
    <property type="entry name" value="GST_C"/>
</dbReference>
<comment type="similarity">
    <text evidence="3">Belongs to the GST superfamily.</text>
</comment>
<dbReference type="Gene3D" id="3.40.30.10">
    <property type="entry name" value="Glutaredoxin"/>
    <property type="match status" value="1"/>
</dbReference>
<comment type="subcellular location">
    <subcellularLocation>
        <location evidence="1">Cytoplasm</location>
    </subcellularLocation>
</comment>
<dbReference type="GO" id="GO:0006749">
    <property type="term" value="P:glutathione metabolic process"/>
    <property type="evidence" value="ECO:0007669"/>
    <property type="project" value="TreeGrafter"/>
</dbReference>
<evidence type="ECO:0000259" key="5">
    <source>
        <dbReference type="PROSITE" id="PS50405"/>
    </source>
</evidence>
<evidence type="ECO:0000259" key="4">
    <source>
        <dbReference type="PROSITE" id="PS50404"/>
    </source>
</evidence>
<dbReference type="PROSITE" id="PS50404">
    <property type="entry name" value="GST_NTER"/>
    <property type="match status" value="1"/>
</dbReference>
<dbReference type="PROSITE" id="PS50405">
    <property type="entry name" value="GST_CTER"/>
    <property type="match status" value="1"/>
</dbReference>